<keyword evidence="1" id="KW-1133">Transmembrane helix</keyword>
<feature type="transmembrane region" description="Helical" evidence="1">
    <location>
        <begin position="27"/>
        <end position="48"/>
    </location>
</feature>
<evidence type="ECO:0000256" key="1">
    <source>
        <dbReference type="SAM" id="Phobius"/>
    </source>
</evidence>
<dbReference type="EMBL" id="JWIN03000004">
    <property type="protein sequence ID" value="KAB1280038.1"/>
    <property type="molecule type" value="Genomic_DNA"/>
</dbReference>
<protein>
    <submittedName>
        <fullName evidence="2">Programmed cell death 1 ligand 2</fullName>
    </submittedName>
</protein>
<gene>
    <name evidence="2" type="ORF">Cadr_000015670</name>
</gene>
<feature type="non-terminal residue" evidence="2">
    <location>
        <position position="60"/>
    </location>
</feature>
<keyword evidence="3" id="KW-1185">Reference proteome</keyword>
<name>A0A5N4E979_CAMDR</name>
<reference evidence="2 3" key="1">
    <citation type="journal article" date="2019" name="Mol. Ecol. Resour.">
        <title>Improving Illumina assemblies with Hi-C and long reads: an example with the North African dromedary.</title>
        <authorList>
            <person name="Elbers J.P."/>
            <person name="Rogers M.F."/>
            <person name="Perelman P.L."/>
            <person name="Proskuryakova A.A."/>
            <person name="Serdyukova N.A."/>
            <person name="Johnson W.E."/>
            <person name="Horin P."/>
            <person name="Corander J."/>
            <person name="Murphy D."/>
            <person name="Burger P.A."/>
        </authorList>
    </citation>
    <scope>NUCLEOTIDE SEQUENCE [LARGE SCALE GENOMIC DNA]</scope>
    <source>
        <strain evidence="2">Drom800</strain>
        <tissue evidence="2">Blood</tissue>
    </source>
</reference>
<sequence>MFIPYEILVLFFPPGDVEPSKIPPSSLLHIFILFFIIALMFIATMIVLRKRLCQKFCSRE</sequence>
<comment type="caution">
    <text evidence="2">The sequence shown here is derived from an EMBL/GenBank/DDBJ whole genome shotgun (WGS) entry which is preliminary data.</text>
</comment>
<dbReference type="Proteomes" id="UP000299084">
    <property type="component" value="Unassembled WGS sequence"/>
</dbReference>
<accession>A0A5N4E979</accession>
<dbReference type="STRING" id="9838.ENSCDRP00005006793"/>
<organism evidence="2 3">
    <name type="scientific">Camelus dromedarius</name>
    <name type="common">Dromedary</name>
    <name type="synonym">Arabian camel</name>
    <dbReference type="NCBI Taxonomy" id="9838"/>
    <lineage>
        <taxon>Eukaryota</taxon>
        <taxon>Metazoa</taxon>
        <taxon>Chordata</taxon>
        <taxon>Craniata</taxon>
        <taxon>Vertebrata</taxon>
        <taxon>Euteleostomi</taxon>
        <taxon>Mammalia</taxon>
        <taxon>Eutheria</taxon>
        <taxon>Laurasiatheria</taxon>
        <taxon>Artiodactyla</taxon>
        <taxon>Tylopoda</taxon>
        <taxon>Camelidae</taxon>
        <taxon>Camelus</taxon>
    </lineage>
</organism>
<keyword evidence="1" id="KW-0472">Membrane</keyword>
<keyword evidence="1" id="KW-0812">Transmembrane</keyword>
<evidence type="ECO:0000313" key="3">
    <source>
        <dbReference type="Proteomes" id="UP000299084"/>
    </source>
</evidence>
<proteinExistence type="predicted"/>
<dbReference type="AlphaFoldDB" id="A0A5N4E979"/>
<evidence type="ECO:0000313" key="2">
    <source>
        <dbReference type="EMBL" id="KAB1280038.1"/>
    </source>
</evidence>